<dbReference type="FunFam" id="1.10.630.10:FF:000018">
    <property type="entry name" value="Cytochrome P450 monooxygenase"/>
    <property type="match status" value="1"/>
</dbReference>
<dbReference type="InterPro" id="IPR017972">
    <property type="entry name" value="Cyt_P450_CS"/>
</dbReference>
<dbReference type="PRINTS" id="PR00385">
    <property type="entry name" value="P450"/>
</dbReference>
<dbReference type="PRINTS" id="PR00359">
    <property type="entry name" value="BP450"/>
</dbReference>
<dbReference type="PROSITE" id="PS00086">
    <property type="entry name" value="CYTOCHROME_P450"/>
    <property type="match status" value="1"/>
</dbReference>
<dbReference type="PANTHER" id="PTHR46696">
    <property type="entry name" value="P450, PUTATIVE (EUROFUNG)-RELATED"/>
    <property type="match status" value="1"/>
</dbReference>
<sequence length="412" mass="45043">MTSTPATPEAGTLDIPDFPPPRSPECPFAPSPDLRALSGYGPLTRVRSWGDSTPWAVTGHAEQKALLSDPRLSVEFTRPGFPSPVDPSHAHAGSTDLSFVGMDDPEHARLRRMVSGAFTIKRVEAMRPRVQEMADDFIDAMLRGPGRADLVQDLALPIPSLVISEMLGVPYEDHAFFQSNSKVIVSAVASPQERATAHGNLAGYLDELVGRKLTEPGDDLLSSLCTQIESGELTRREAATMGVLLLLGGHETTANMISLGTLLLLQHPDQLALIRDTEDPAVIRTAVEELLRYLSIVHLGRRRTAVEDIEIAGRTIRAGEGVILLGELANRDPEVFPEPDRLDLTRNARHHQAFGAGSHHCVGQPLARMELQVIYPTLFRRIPTLRTVDALEAIPFKYDAVIYGLHALPVTW</sequence>
<dbReference type="PANTHER" id="PTHR46696:SF1">
    <property type="entry name" value="CYTOCHROME P450 YJIB-RELATED"/>
    <property type="match status" value="1"/>
</dbReference>
<dbReference type="GO" id="GO:0004497">
    <property type="term" value="F:monooxygenase activity"/>
    <property type="evidence" value="ECO:0007669"/>
    <property type="project" value="UniProtKB-KW"/>
</dbReference>
<feature type="compositionally biased region" description="Pro residues" evidence="8">
    <location>
        <begin position="17"/>
        <end position="30"/>
    </location>
</feature>
<dbReference type="GO" id="GO:0016705">
    <property type="term" value="F:oxidoreductase activity, acting on paired donors, with incorporation or reduction of molecular oxygen"/>
    <property type="evidence" value="ECO:0007669"/>
    <property type="project" value="InterPro"/>
</dbReference>
<evidence type="ECO:0000256" key="7">
    <source>
        <dbReference type="RuleBase" id="RU000461"/>
    </source>
</evidence>
<name>A0AAU1LM47_9ACTN</name>
<feature type="region of interest" description="Disordered" evidence="8">
    <location>
        <begin position="1"/>
        <end position="33"/>
    </location>
</feature>
<dbReference type="GO" id="GO:0020037">
    <property type="term" value="F:heme binding"/>
    <property type="evidence" value="ECO:0007669"/>
    <property type="project" value="InterPro"/>
</dbReference>
<evidence type="ECO:0000256" key="1">
    <source>
        <dbReference type="ARBA" id="ARBA00010617"/>
    </source>
</evidence>
<dbReference type="Gene3D" id="1.10.630.10">
    <property type="entry name" value="Cytochrome P450"/>
    <property type="match status" value="1"/>
</dbReference>
<dbReference type="CDD" id="cd11030">
    <property type="entry name" value="CYP105-like"/>
    <property type="match status" value="1"/>
</dbReference>
<dbReference type="InterPro" id="IPR001128">
    <property type="entry name" value="Cyt_P450"/>
</dbReference>
<evidence type="ECO:0000256" key="2">
    <source>
        <dbReference type="ARBA" id="ARBA00022617"/>
    </source>
</evidence>
<keyword evidence="5 7" id="KW-0408">Iron</keyword>
<dbReference type="GO" id="GO:0005506">
    <property type="term" value="F:iron ion binding"/>
    <property type="evidence" value="ECO:0007669"/>
    <property type="project" value="InterPro"/>
</dbReference>
<keyword evidence="6 7" id="KW-0503">Monooxygenase</keyword>
<keyword evidence="4 7" id="KW-0560">Oxidoreductase</keyword>
<protein>
    <submittedName>
        <fullName evidence="9">Cytochrome P450</fullName>
    </submittedName>
</protein>
<evidence type="ECO:0000256" key="4">
    <source>
        <dbReference type="ARBA" id="ARBA00023002"/>
    </source>
</evidence>
<dbReference type="EMBL" id="CP108169">
    <property type="protein sequence ID" value="WTQ72394.1"/>
    <property type="molecule type" value="Genomic_DNA"/>
</dbReference>
<evidence type="ECO:0000313" key="9">
    <source>
        <dbReference type="EMBL" id="WTQ72394.1"/>
    </source>
</evidence>
<evidence type="ECO:0000256" key="5">
    <source>
        <dbReference type="ARBA" id="ARBA00023004"/>
    </source>
</evidence>
<reference evidence="9" key="1">
    <citation type="submission" date="2022-10" db="EMBL/GenBank/DDBJ databases">
        <title>The complete genomes of actinobacterial strains from the NBC collection.</title>
        <authorList>
            <person name="Joergensen T.S."/>
            <person name="Alvarez Arevalo M."/>
            <person name="Sterndorff E.B."/>
            <person name="Faurdal D."/>
            <person name="Vuksanovic O."/>
            <person name="Mourched A.-S."/>
            <person name="Charusanti P."/>
            <person name="Shaw S."/>
            <person name="Blin K."/>
            <person name="Weber T."/>
        </authorList>
    </citation>
    <scope>NUCLEOTIDE SEQUENCE</scope>
    <source>
        <strain evidence="9">NBC_00148</strain>
    </source>
</reference>
<organism evidence="9">
    <name type="scientific">Streptomyces sp. NBC_00148</name>
    <dbReference type="NCBI Taxonomy" id="2903626"/>
    <lineage>
        <taxon>Bacteria</taxon>
        <taxon>Bacillati</taxon>
        <taxon>Actinomycetota</taxon>
        <taxon>Actinomycetes</taxon>
        <taxon>Kitasatosporales</taxon>
        <taxon>Streptomycetaceae</taxon>
        <taxon>Streptomyces</taxon>
    </lineage>
</organism>
<comment type="similarity">
    <text evidence="1 7">Belongs to the cytochrome P450 family.</text>
</comment>
<gene>
    <name evidence="9" type="ORF">OG222_04550</name>
</gene>
<evidence type="ECO:0000256" key="3">
    <source>
        <dbReference type="ARBA" id="ARBA00022723"/>
    </source>
</evidence>
<proteinExistence type="inferred from homology"/>
<dbReference type="InterPro" id="IPR002397">
    <property type="entry name" value="Cyt_P450_B"/>
</dbReference>
<dbReference type="AlphaFoldDB" id="A0AAU1LM47"/>
<accession>A0AAU1LM47</accession>
<dbReference type="Pfam" id="PF00067">
    <property type="entry name" value="p450"/>
    <property type="match status" value="1"/>
</dbReference>
<keyword evidence="2 7" id="KW-0349">Heme</keyword>
<dbReference type="SUPFAM" id="SSF48264">
    <property type="entry name" value="Cytochrome P450"/>
    <property type="match status" value="1"/>
</dbReference>
<keyword evidence="3 7" id="KW-0479">Metal-binding</keyword>
<evidence type="ECO:0000256" key="6">
    <source>
        <dbReference type="ARBA" id="ARBA00023033"/>
    </source>
</evidence>
<evidence type="ECO:0000256" key="8">
    <source>
        <dbReference type="SAM" id="MobiDB-lite"/>
    </source>
</evidence>
<dbReference type="InterPro" id="IPR036396">
    <property type="entry name" value="Cyt_P450_sf"/>
</dbReference>